<keyword evidence="3 9" id="KW-0132">Cell division</keyword>
<keyword evidence="2 9" id="KW-0963">Cytoplasm</keyword>
<evidence type="ECO:0000256" key="10">
    <source>
        <dbReference type="SAM" id="MobiDB-lite"/>
    </source>
</evidence>
<evidence type="ECO:0000256" key="4">
    <source>
        <dbReference type="ARBA" id="ARBA00022829"/>
    </source>
</evidence>
<dbReference type="InterPro" id="IPR050090">
    <property type="entry name" value="Tyrosine_recombinase_XerCD"/>
</dbReference>
<evidence type="ECO:0000256" key="9">
    <source>
        <dbReference type="HAMAP-Rule" id="MF_01808"/>
    </source>
</evidence>
<feature type="active site" evidence="9">
    <location>
        <position position="216"/>
    </location>
</feature>
<dbReference type="PROSITE" id="PS51898">
    <property type="entry name" value="TYR_RECOMBINASE"/>
    <property type="match status" value="1"/>
</dbReference>
<evidence type="ECO:0000259" key="11">
    <source>
        <dbReference type="PROSITE" id="PS51898"/>
    </source>
</evidence>
<dbReference type="Proteomes" id="UP000334923">
    <property type="component" value="Unassembled WGS sequence"/>
</dbReference>
<comment type="subcellular location">
    <subcellularLocation>
        <location evidence="1 9">Cytoplasm</location>
    </subcellularLocation>
</comment>
<dbReference type="Gene3D" id="1.10.443.10">
    <property type="entry name" value="Intergrase catalytic core"/>
    <property type="match status" value="1"/>
</dbReference>
<dbReference type="EMBL" id="CABFVA020000065">
    <property type="protein sequence ID" value="VVM06409.1"/>
    <property type="molecule type" value="Genomic_DNA"/>
</dbReference>
<protein>
    <recommendedName>
        <fullName evidence="9">Tyrosine recombinase XerC</fullName>
    </recommendedName>
</protein>
<comment type="function">
    <text evidence="9">Site-specific tyrosine recombinase, which acts by catalyzing the cutting and rejoining of the recombining DNA molecules. The XerC-XerD complex is essential to convert dimers of the bacterial chromosome into monomers to permit their segregation at cell division. It also contributes to the segregational stability of plasmids.</text>
</comment>
<feature type="active site" evidence="9">
    <location>
        <position position="281"/>
    </location>
</feature>
<dbReference type="InterPro" id="IPR011010">
    <property type="entry name" value="DNA_brk_join_enz"/>
</dbReference>
<dbReference type="AlphaFoldDB" id="A0A5E6MB46"/>
<keyword evidence="5 9" id="KW-0229">DNA integration</keyword>
<gene>
    <name evidence="9 13" type="primary">xerC</name>
    <name evidence="13" type="ORF">MAMT_01198</name>
</gene>
<keyword evidence="7 9" id="KW-0233">DNA recombination</keyword>
<evidence type="ECO:0000256" key="8">
    <source>
        <dbReference type="ARBA" id="ARBA00023306"/>
    </source>
</evidence>
<dbReference type="PANTHER" id="PTHR30349">
    <property type="entry name" value="PHAGE INTEGRASE-RELATED"/>
    <property type="match status" value="1"/>
</dbReference>
<dbReference type="InterPro" id="IPR002104">
    <property type="entry name" value="Integrase_catalytic"/>
</dbReference>
<feature type="active site" evidence="9">
    <location>
        <position position="192"/>
    </location>
</feature>
<name>A0A5E6MB46_9BACT</name>
<dbReference type="GO" id="GO:0006313">
    <property type="term" value="P:DNA transposition"/>
    <property type="evidence" value="ECO:0007669"/>
    <property type="project" value="UniProtKB-UniRule"/>
</dbReference>
<comment type="similarity">
    <text evidence="9">Belongs to the 'phage' integrase family. XerC subfamily.</text>
</comment>
<keyword evidence="14" id="KW-1185">Reference proteome</keyword>
<sequence length="335" mass="38922">MNTRGQILRRSGNETRAEEGRAGRPETEWPADEEREIRSFLAALRNQKGYSSFTIRNYGQALREFAGRRKGKSWWTVEPQELRDYLYELCRRPELGAASIRVRFAALRSFFARAVRQKQMADNPARAMRLPRLARRLPIFFTEEQVLWFLEAPRRKWAERNQRRSVRGPAWKEWQMWRDKAWLEVLYGAGLRLRELTGLRRKDFDPEQQLVRVLGKGGKERLCPLGPAATEAILRYGELCPYQADALFVSGRGKPLSPRFIESAFRLYLTESGLEGEFSPHKLRHSFATHLLNHGADLRSVQELLGHARLSTTQIYTGVSTQRLQEVYRAAHPRA</sequence>
<keyword evidence="4 9" id="KW-0159">Chromosome partition</keyword>
<evidence type="ECO:0000256" key="6">
    <source>
        <dbReference type="ARBA" id="ARBA00023125"/>
    </source>
</evidence>
<dbReference type="GO" id="GO:0051301">
    <property type="term" value="P:cell division"/>
    <property type="evidence" value="ECO:0007669"/>
    <property type="project" value="UniProtKB-KW"/>
</dbReference>
<accession>A0A5E6MB46</accession>
<feature type="active site" description="O-(3'-phospho-DNA)-tyrosine intermediate" evidence="9">
    <location>
        <position position="316"/>
    </location>
</feature>
<keyword evidence="6 9" id="KW-0238">DNA-binding</keyword>
<dbReference type="Pfam" id="PF02899">
    <property type="entry name" value="Phage_int_SAM_1"/>
    <property type="match status" value="1"/>
</dbReference>
<evidence type="ECO:0000256" key="7">
    <source>
        <dbReference type="ARBA" id="ARBA00023172"/>
    </source>
</evidence>
<dbReference type="InterPro" id="IPR004107">
    <property type="entry name" value="Integrase_SAM-like_N"/>
</dbReference>
<dbReference type="InterPro" id="IPR013762">
    <property type="entry name" value="Integrase-like_cat_sf"/>
</dbReference>
<dbReference type="CDD" id="cd00798">
    <property type="entry name" value="INT_XerDC_C"/>
    <property type="match status" value="1"/>
</dbReference>
<dbReference type="GO" id="GO:0007059">
    <property type="term" value="P:chromosome segregation"/>
    <property type="evidence" value="ECO:0007669"/>
    <property type="project" value="UniProtKB-UniRule"/>
</dbReference>
<proteinExistence type="inferred from homology"/>
<keyword evidence="8 9" id="KW-0131">Cell cycle</keyword>
<dbReference type="HAMAP" id="MF_01808">
    <property type="entry name" value="Recomb_XerC_XerD"/>
    <property type="match status" value="1"/>
</dbReference>
<evidence type="ECO:0000256" key="2">
    <source>
        <dbReference type="ARBA" id="ARBA00022490"/>
    </source>
</evidence>
<dbReference type="SUPFAM" id="SSF56349">
    <property type="entry name" value="DNA breaking-rejoining enzymes"/>
    <property type="match status" value="1"/>
</dbReference>
<dbReference type="PANTHER" id="PTHR30349:SF77">
    <property type="entry name" value="TYROSINE RECOMBINASE XERC"/>
    <property type="match status" value="1"/>
</dbReference>
<dbReference type="InterPro" id="IPR044068">
    <property type="entry name" value="CB"/>
</dbReference>
<evidence type="ECO:0000313" key="14">
    <source>
        <dbReference type="Proteomes" id="UP000334923"/>
    </source>
</evidence>
<feature type="domain" description="Core-binding (CB)" evidence="12">
    <location>
        <begin position="31"/>
        <end position="115"/>
    </location>
</feature>
<comment type="subunit">
    <text evidence="9">Forms a cyclic heterotetrameric complex composed of two molecules of XerC and two molecules of XerD.</text>
</comment>
<evidence type="ECO:0000256" key="5">
    <source>
        <dbReference type="ARBA" id="ARBA00022908"/>
    </source>
</evidence>
<evidence type="ECO:0000256" key="1">
    <source>
        <dbReference type="ARBA" id="ARBA00004496"/>
    </source>
</evidence>
<dbReference type="GO" id="GO:0003677">
    <property type="term" value="F:DNA binding"/>
    <property type="evidence" value="ECO:0007669"/>
    <property type="project" value="UniProtKB-UniRule"/>
</dbReference>
<feature type="active site" evidence="9">
    <location>
        <position position="284"/>
    </location>
</feature>
<evidence type="ECO:0000313" key="13">
    <source>
        <dbReference type="EMBL" id="VVM06409.1"/>
    </source>
</evidence>
<feature type="region of interest" description="Disordered" evidence="10">
    <location>
        <begin position="1"/>
        <end position="31"/>
    </location>
</feature>
<feature type="compositionally biased region" description="Basic and acidic residues" evidence="10">
    <location>
        <begin position="11"/>
        <end position="27"/>
    </location>
</feature>
<organism evidence="13 14">
    <name type="scientific">Methylacidimicrobium tartarophylax</name>
    <dbReference type="NCBI Taxonomy" id="1041768"/>
    <lineage>
        <taxon>Bacteria</taxon>
        <taxon>Pseudomonadati</taxon>
        <taxon>Verrucomicrobiota</taxon>
        <taxon>Methylacidimicrobium</taxon>
    </lineage>
</organism>
<feature type="active site" evidence="9">
    <location>
        <position position="307"/>
    </location>
</feature>
<reference evidence="13 14" key="1">
    <citation type="submission" date="2019-09" db="EMBL/GenBank/DDBJ databases">
        <authorList>
            <person name="Cremers G."/>
        </authorList>
    </citation>
    <scope>NUCLEOTIDE SEQUENCE [LARGE SCALE GENOMIC DNA]</scope>
    <source>
        <strain evidence="13">4A</strain>
    </source>
</reference>
<evidence type="ECO:0000259" key="12">
    <source>
        <dbReference type="PROSITE" id="PS51900"/>
    </source>
</evidence>
<evidence type="ECO:0000256" key="3">
    <source>
        <dbReference type="ARBA" id="ARBA00022618"/>
    </source>
</evidence>
<dbReference type="RefSeq" id="WP_246186559.1">
    <property type="nucleotide sequence ID" value="NZ_CABFVA020000065.1"/>
</dbReference>
<feature type="domain" description="Tyr recombinase" evidence="11">
    <location>
        <begin position="136"/>
        <end position="329"/>
    </location>
</feature>
<dbReference type="Gene3D" id="1.10.150.130">
    <property type="match status" value="1"/>
</dbReference>
<dbReference type="GO" id="GO:0009037">
    <property type="term" value="F:tyrosine-based site-specific recombinase activity"/>
    <property type="evidence" value="ECO:0007669"/>
    <property type="project" value="UniProtKB-UniRule"/>
</dbReference>
<dbReference type="InterPro" id="IPR023009">
    <property type="entry name" value="Tyrosine_recombinase_XerC/XerD"/>
</dbReference>
<dbReference type="PROSITE" id="PS51900">
    <property type="entry name" value="CB"/>
    <property type="match status" value="1"/>
</dbReference>
<dbReference type="InterPro" id="IPR010998">
    <property type="entry name" value="Integrase_recombinase_N"/>
</dbReference>
<dbReference type="Pfam" id="PF00589">
    <property type="entry name" value="Phage_integrase"/>
    <property type="match status" value="1"/>
</dbReference>
<dbReference type="GO" id="GO:0005737">
    <property type="term" value="C:cytoplasm"/>
    <property type="evidence" value="ECO:0007669"/>
    <property type="project" value="UniProtKB-SubCell"/>
</dbReference>